<dbReference type="Pfam" id="PF00397">
    <property type="entry name" value="WW"/>
    <property type="match status" value="1"/>
</dbReference>
<accession>A0A4Z2EWW0</accession>
<dbReference type="InterPro" id="IPR039881">
    <property type="entry name" value="PCIF1-like"/>
</dbReference>
<dbReference type="SUPFAM" id="SSF51045">
    <property type="entry name" value="WW domain"/>
    <property type="match status" value="1"/>
</dbReference>
<dbReference type="FunFam" id="2.20.70.10:FF:000036">
    <property type="entry name" value="Phosphorylated CTD-interacting factor 1"/>
    <property type="match status" value="1"/>
</dbReference>
<organism evidence="3 4">
    <name type="scientific">Liparis tanakae</name>
    <name type="common">Tanaka's snailfish</name>
    <dbReference type="NCBI Taxonomy" id="230148"/>
    <lineage>
        <taxon>Eukaryota</taxon>
        <taxon>Metazoa</taxon>
        <taxon>Chordata</taxon>
        <taxon>Craniata</taxon>
        <taxon>Vertebrata</taxon>
        <taxon>Euteleostomi</taxon>
        <taxon>Actinopterygii</taxon>
        <taxon>Neopterygii</taxon>
        <taxon>Teleostei</taxon>
        <taxon>Neoteleostei</taxon>
        <taxon>Acanthomorphata</taxon>
        <taxon>Eupercaria</taxon>
        <taxon>Perciformes</taxon>
        <taxon>Cottioidei</taxon>
        <taxon>Cottales</taxon>
        <taxon>Liparidae</taxon>
        <taxon>Liparis</taxon>
    </lineage>
</organism>
<dbReference type="AlphaFoldDB" id="A0A4Z2EWW0"/>
<protein>
    <submittedName>
        <fullName evidence="3">Phosphorylated CTD-interacting factor 1</fullName>
    </submittedName>
</protein>
<dbReference type="GO" id="GO:0099122">
    <property type="term" value="F:RNA polymerase II C-terminal domain binding"/>
    <property type="evidence" value="ECO:0007669"/>
    <property type="project" value="InterPro"/>
</dbReference>
<dbReference type="PROSITE" id="PS50020">
    <property type="entry name" value="WW_DOMAIN_2"/>
    <property type="match status" value="1"/>
</dbReference>
<feature type="domain" description="WW" evidence="2">
    <location>
        <begin position="44"/>
        <end position="78"/>
    </location>
</feature>
<name>A0A4Z2EWW0_9TELE</name>
<sequence length="183" mass="20043">MSDDSQVSVKGEVAIMPSPSGSASSQDPPLSPSTASKPPELPDELVQAGWSKCWSRRENRPYYFNRFTNQSLWEVPVLGQHDVISDPLGLNAPSADGGDSNGQRKRRMSEEQGAGPNSIKRVKQSRLVYCYPVRLALPSPPLPRVELHFENDVACLRFRGEMVKVNRGHFSKLVSGAAAGLLL</sequence>
<gene>
    <name evidence="3" type="primary">PCIF1_0</name>
    <name evidence="3" type="ORF">EYF80_056993</name>
</gene>
<dbReference type="SMART" id="SM00456">
    <property type="entry name" value="WW"/>
    <property type="match status" value="1"/>
</dbReference>
<feature type="region of interest" description="Disordered" evidence="1">
    <location>
        <begin position="88"/>
        <end position="118"/>
    </location>
</feature>
<dbReference type="InterPro" id="IPR001202">
    <property type="entry name" value="WW_dom"/>
</dbReference>
<dbReference type="InterPro" id="IPR036020">
    <property type="entry name" value="WW_dom_sf"/>
</dbReference>
<feature type="region of interest" description="Disordered" evidence="1">
    <location>
        <begin position="1"/>
        <end position="42"/>
    </location>
</feature>
<dbReference type="PANTHER" id="PTHR21727">
    <property type="entry name" value="PHOSPHORYLATED CTD INTERACTING FACTOR 1"/>
    <property type="match status" value="1"/>
</dbReference>
<comment type="caution">
    <text evidence="3">The sequence shown here is derived from an EMBL/GenBank/DDBJ whole genome shotgun (WGS) entry which is preliminary data.</text>
</comment>
<proteinExistence type="predicted"/>
<keyword evidence="4" id="KW-1185">Reference proteome</keyword>
<reference evidence="3 4" key="1">
    <citation type="submission" date="2019-03" db="EMBL/GenBank/DDBJ databases">
        <title>First draft genome of Liparis tanakae, snailfish: a comprehensive survey of snailfish specific genes.</title>
        <authorList>
            <person name="Kim W."/>
            <person name="Song I."/>
            <person name="Jeong J.-H."/>
            <person name="Kim D."/>
            <person name="Kim S."/>
            <person name="Ryu S."/>
            <person name="Song J.Y."/>
            <person name="Lee S.K."/>
        </authorList>
    </citation>
    <scope>NUCLEOTIDE SEQUENCE [LARGE SCALE GENOMIC DNA]</scope>
    <source>
        <tissue evidence="3">Muscle</tissue>
    </source>
</reference>
<evidence type="ECO:0000259" key="2">
    <source>
        <dbReference type="PROSITE" id="PS50020"/>
    </source>
</evidence>
<feature type="compositionally biased region" description="Polar residues" evidence="1">
    <location>
        <begin position="19"/>
        <end position="36"/>
    </location>
</feature>
<dbReference type="Proteomes" id="UP000314294">
    <property type="component" value="Unassembled WGS sequence"/>
</dbReference>
<dbReference type="PANTHER" id="PTHR21727:SF0">
    <property type="entry name" value="MRNA (2'-O-METHYLADENOSINE-N(6)-)-METHYLTRANSFERASE"/>
    <property type="match status" value="1"/>
</dbReference>
<dbReference type="GO" id="GO:0016422">
    <property type="term" value="F:mRNA (2'-O-methyladenosine-N6-)-methyltransferase activity"/>
    <property type="evidence" value="ECO:0007669"/>
    <property type="project" value="InterPro"/>
</dbReference>
<dbReference type="CDD" id="cd00201">
    <property type="entry name" value="WW"/>
    <property type="match status" value="1"/>
</dbReference>
<evidence type="ECO:0000313" key="4">
    <source>
        <dbReference type="Proteomes" id="UP000314294"/>
    </source>
</evidence>
<dbReference type="EMBL" id="SRLO01002470">
    <property type="protein sequence ID" value="TNN32844.1"/>
    <property type="molecule type" value="Genomic_DNA"/>
</dbReference>
<dbReference type="Gene3D" id="2.20.70.10">
    <property type="match status" value="1"/>
</dbReference>
<evidence type="ECO:0000313" key="3">
    <source>
        <dbReference type="EMBL" id="TNN32844.1"/>
    </source>
</evidence>
<evidence type="ECO:0000256" key="1">
    <source>
        <dbReference type="SAM" id="MobiDB-lite"/>
    </source>
</evidence>
<dbReference type="OrthoDB" id="193787at2759"/>
<dbReference type="GO" id="GO:0005634">
    <property type="term" value="C:nucleus"/>
    <property type="evidence" value="ECO:0007669"/>
    <property type="project" value="TreeGrafter"/>
</dbReference>